<keyword evidence="2" id="KW-1185">Reference proteome</keyword>
<dbReference type="Proteomes" id="UP000828390">
    <property type="component" value="Unassembled WGS sequence"/>
</dbReference>
<reference evidence="1" key="1">
    <citation type="journal article" date="2019" name="bioRxiv">
        <title>The Genome of the Zebra Mussel, Dreissena polymorpha: A Resource for Invasive Species Research.</title>
        <authorList>
            <person name="McCartney M.A."/>
            <person name="Auch B."/>
            <person name="Kono T."/>
            <person name="Mallez S."/>
            <person name="Zhang Y."/>
            <person name="Obille A."/>
            <person name="Becker A."/>
            <person name="Abrahante J.E."/>
            <person name="Garbe J."/>
            <person name="Badalamenti J.P."/>
            <person name="Herman A."/>
            <person name="Mangelson H."/>
            <person name="Liachko I."/>
            <person name="Sullivan S."/>
            <person name="Sone E.D."/>
            <person name="Koren S."/>
            <person name="Silverstein K.A.T."/>
            <person name="Beckman K.B."/>
            <person name="Gohl D.M."/>
        </authorList>
    </citation>
    <scope>NUCLEOTIDE SEQUENCE</scope>
    <source>
        <strain evidence="1">Duluth1</strain>
        <tissue evidence="1">Whole animal</tissue>
    </source>
</reference>
<protein>
    <submittedName>
        <fullName evidence="1">Uncharacterized protein</fullName>
    </submittedName>
</protein>
<reference evidence="1" key="2">
    <citation type="submission" date="2020-11" db="EMBL/GenBank/DDBJ databases">
        <authorList>
            <person name="McCartney M.A."/>
            <person name="Auch B."/>
            <person name="Kono T."/>
            <person name="Mallez S."/>
            <person name="Becker A."/>
            <person name="Gohl D.M."/>
            <person name="Silverstein K.A.T."/>
            <person name="Koren S."/>
            <person name="Bechman K.B."/>
            <person name="Herman A."/>
            <person name="Abrahante J.E."/>
            <person name="Garbe J."/>
        </authorList>
    </citation>
    <scope>NUCLEOTIDE SEQUENCE</scope>
    <source>
        <strain evidence="1">Duluth1</strain>
        <tissue evidence="1">Whole animal</tissue>
    </source>
</reference>
<comment type="caution">
    <text evidence="1">The sequence shown here is derived from an EMBL/GenBank/DDBJ whole genome shotgun (WGS) entry which is preliminary data.</text>
</comment>
<evidence type="ECO:0000313" key="1">
    <source>
        <dbReference type="EMBL" id="KAH3892225.1"/>
    </source>
</evidence>
<proteinExistence type="predicted"/>
<sequence length="60" mass="6937">MSDDDSIHTMISYNQGANWQKIPRPANAPCKDETKVGLEEGDSIFRRVYILRFNVRCHVL</sequence>
<evidence type="ECO:0000313" key="2">
    <source>
        <dbReference type="Proteomes" id="UP000828390"/>
    </source>
</evidence>
<organism evidence="1 2">
    <name type="scientific">Dreissena polymorpha</name>
    <name type="common">Zebra mussel</name>
    <name type="synonym">Mytilus polymorpha</name>
    <dbReference type="NCBI Taxonomy" id="45954"/>
    <lineage>
        <taxon>Eukaryota</taxon>
        <taxon>Metazoa</taxon>
        <taxon>Spiralia</taxon>
        <taxon>Lophotrochozoa</taxon>
        <taxon>Mollusca</taxon>
        <taxon>Bivalvia</taxon>
        <taxon>Autobranchia</taxon>
        <taxon>Heteroconchia</taxon>
        <taxon>Euheterodonta</taxon>
        <taxon>Imparidentia</taxon>
        <taxon>Neoheterodontei</taxon>
        <taxon>Myida</taxon>
        <taxon>Dreissenoidea</taxon>
        <taxon>Dreissenidae</taxon>
        <taxon>Dreissena</taxon>
    </lineage>
</organism>
<accession>A0A9D4ND74</accession>
<gene>
    <name evidence="1" type="ORF">DPMN_016339</name>
</gene>
<name>A0A9D4ND74_DREPO</name>
<dbReference type="EMBL" id="JAIWYP010000001">
    <property type="protein sequence ID" value="KAH3892225.1"/>
    <property type="molecule type" value="Genomic_DNA"/>
</dbReference>
<dbReference type="AlphaFoldDB" id="A0A9D4ND74"/>